<dbReference type="EMBL" id="JACHLK010000017">
    <property type="protein sequence ID" value="MBB6563161.1"/>
    <property type="molecule type" value="Genomic_DNA"/>
</dbReference>
<gene>
    <name evidence="1" type="ORF">HNP48_005880</name>
</gene>
<reference evidence="1 2" key="1">
    <citation type="submission" date="2020-08" db="EMBL/GenBank/DDBJ databases">
        <title>Functional genomics of gut bacteria from endangered species of beetles.</title>
        <authorList>
            <person name="Carlos-Shanley C."/>
        </authorList>
    </citation>
    <scope>NUCLEOTIDE SEQUENCE [LARGE SCALE GENOMIC DNA]</scope>
    <source>
        <strain evidence="1 2">S00198</strain>
    </source>
</reference>
<keyword evidence="2" id="KW-1185">Reference proteome</keyword>
<dbReference type="AlphaFoldDB" id="A0A7X0UC94"/>
<comment type="caution">
    <text evidence="1">The sequence shown here is derived from an EMBL/GenBank/DDBJ whole genome shotgun (WGS) entry which is preliminary data.</text>
</comment>
<sequence length="152" mass="17192">MGFLQRLFGGGERRLAHPVFGDLVLIRAKHGAYWEGETQVLGHPLTLAIEAPGGAEPVPAQVAFFERYIHYPDAAFHKGEDLLVGEYEDWVRRQFPAEWRDAFAWVGLSIPADGDELKPWDLSFECLQDGTARRHFTCYIERGHVVRVEVSG</sequence>
<name>A0A7X0UC94_9BURK</name>
<accession>A0A7X0UC94</accession>
<organism evidence="1 2">
    <name type="scientific">Acidovorax soli</name>
    <dbReference type="NCBI Taxonomy" id="592050"/>
    <lineage>
        <taxon>Bacteria</taxon>
        <taxon>Pseudomonadati</taxon>
        <taxon>Pseudomonadota</taxon>
        <taxon>Betaproteobacteria</taxon>
        <taxon>Burkholderiales</taxon>
        <taxon>Comamonadaceae</taxon>
        <taxon>Acidovorax</taxon>
    </lineage>
</organism>
<dbReference type="RefSeq" id="WP_184863894.1">
    <property type="nucleotide sequence ID" value="NZ_JACHLK010000017.1"/>
</dbReference>
<protein>
    <submittedName>
        <fullName evidence="1">Uncharacterized protein</fullName>
    </submittedName>
</protein>
<evidence type="ECO:0000313" key="1">
    <source>
        <dbReference type="EMBL" id="MBB6563161.1"/>
    </source>
</evidence>
<proteinExistence type="predicted"/>
<evidence type="ECO:0000313" key="2">
    <source>
        <dbReference type="Proteomes" id="UP000575083"/>
    </source>
</evidence>
<dbReference type="Proteomes" id="UP000575083">
    <property type="component" value="Unassembled WGS sequence"/>
</dbReference>